<feature type="signal peptide" evidence="1">
    <location>
        <begin position="1"/>
        <end position="23"/>
    </location>
</feature>
<keyword evidence="1" id="KW-0732">Signal</keyword>
<proteinExistence type="predicted"/>
<dbReference type="Gene3D" id="2.60.40.10">
    <property type="entry name" value="Immunoglobulins"/>
    <property type="match status" value="1"/>
</dbReference>
<comment type="caution">
    <text evidence="2">The sequence shown here is derived from an EMBL/GenBank/DDBJ whole genome shotgun (WGS) entry which is preliminary data.</text>
</comment>
<dbReference type="CDD" id="cd07184">
    <property type="entry name" value="E_set_Isoamylase_like_N"/>
    <property type="match status" value="1"/>
</dbReference>
<sequence length="93" mass="9870">MLKKSRSVKSATCTLTFALPSTALDGPVSVVGTFNDWTPGVHPLRRRSNGTASTSVVVPAGSTVRFRYLGTDGRWFDDADADEITPEGSVVLA</sequence>
<dbReference type="InterPro" id="IPR014756">
    <property type="entry name" value="Ig_E-set"/>
</dbReference>
<reference evidence="2 3" key="1">
    <citation type="submission" date="2021-01" db="EMBL/GenBank/DDBJ databases">
        <title>Whole genome shotgun sequence of Cellulomonas phragmiteti NBRC 110785.</title>
        <authorList>
            <person name="Komaki H."/>
            <person name="Tamura T."/>
        </authorList>
    </citation>
    <scope>NUCLEOTIDE SEQUENCE [LARGE SCALE GENOMIC DNA]</scope>
    <source>
        <strain evidence="2 3">NBRC 110785</strain>
    </source>
</reference>
<dbReference type="Proteomes" id="UP000614741">
    <property type="component" value="Unassembled WGS sequence"/>
</dbReference>
<dbReference type="SUPFAM" id="SSF81296">
    <property type="entry name" value="E set domains"/>
    <property type="match status" value="1"/>
</dbReference>
<dbReference type="EMBL" id="BONP01000031">
    <property type="protein sequence ID" value="GIG41611.1"/>
    <property type="molecule type" value="Genomic_DNA"/>
</dbReference>
<evidence type="ECO:0000313" key="2">
    <source>
        <dbReference type="EMBL" id="GIG41611.1"/>
    </source>
</evidence>
<accession>A0ABQ4DQH5</accession>
<dbReference type="InterPro" id="IPR013783">
    <property type="entry name" value="Ig-like_fold"/>
</dbReference>
<organism evidence="2 3">
    <name type="scientific">Cellulomonas phragmiteti</name>
    <dbReference type="NCBI Taxonomy" id="478780"/>
    <lineage>
        <taxon>Bacteria</taxon>
        <taxon>Bacillati</taxon>
        <taxon>Actinomycetota</taxon>
        <taxon>Actinomycetes</taxon>
        <taxon>Micrococcales</taxon>
        <taxon>Cellulomonadaceae</taxon>
        <taxon>Cellulomonas</taxon>
    </lineage>
</organism>
<feature type="chain" id="PRO_5046105067" evidence="1">
    <location>
        <begin position="24"/>
        <end position="93"/>
    </location>
</feature>
<keyword evidence="3" id="KW-1185">Reference proteome</keyword>
<name>A0ABQ4DQH5_9CELL</name>
<evidence type="ECO:0000256" key="1">
    <source>
        <dbReference type="SAM" id="SignalP"/>
    </source>
</evidence>
<evidence type="ECO:0000313" key="3">
    <source>
        <dbReference type="Proteomes" id="UP000614741"/>
    </source>
</evidence>
<gene>
    <name evidence="2" type="ORF">Cph01nite_33730</name>
</gene>
<protein>
    <submittedName>
        <fullName evidence="2">Isoamylase</fullName>
    </submittedName>
</protein>